<evidence type="ECO:0000256" key="3">
    <source>
        <dbReference type="ARBA" id="ARBA00022475"/>
    </source>
</evidence>
<feature type="transmembrane region" description="Helical" evidence="7">
    <location>
        <begin position="75"/>
        <end position="98"/>
    </location>
</feature>
<comment type="subcellular location">
    <subcellularLocation>
        <location evidence="1">Cell membrane</location>
        <topology evidence="1">Multi-pass membrane protein</topology>
    </subcellularLocation>
</comment>
<dbReference type="Gene3D" id="1.20.1720.10">
    <property type="entry name" value="Multidrug resistance protein D"/>
    <property type="match status" value="1"/>
</dbReference>
<evidence type="ECO:0000313" key="9">
    <source>
        <dbReference type="EMBL" id="HIV75183.1"/>
    </source>
</evidence>
<sequence>MDDQLKRPFILVAVMLGMFLSAIEATIVATAMPSIVADLQHFSLYSWVFSAYLLSSSATVLLFGKLADMYGRKPIYLFGISVFLLGSLFAGFSASMWSLIGWRFIQGIGAGAMMPIATTIVGDIYSKEERAKIQGYLSSVWGISAIIGPLIGAFFVDFLNWQYVFWMNIPIGLLSMLGIAMFLKETKVKEKQSVDIFGTITMMIGITLFMYILVEGGNSLPWNSIQFYLILGSSVTALSLFFMKSTKGNSMIAKSIWSYQTIRLANIATFITGIIMISVSSYLPTFVQGVLGKSALIAGFTLTTMSIGWPIASALSGRLLLKIGYRTTTLIGALFLMIGTILFICLPIVQSVYIASFGSFFVGVGMGLTSTAFIVQIQSTVSWKERGSATASNTFMRSLGSAVGVALFGGILNNAINRQTIQSHGEEQLSVDDIDLLLHDGKMASLSKEAIHILQKGLSSGLQYIYIGIFILAIIALVCIYLLPKKEES</sequence>
<dbReference type="PANTHER" id="PTHR23501">
    <property type="entry name" value="MAJOR FACILITATOR SUPERFAMILY"/>
    <property type="match status" value="1"/>
</dbReference>
<feature type="transmembrane region" description="Helical" evidence="7">
    <location>
        <begin position="9"/>
        <end position="32"/>
    </location>
</feature>
<dbReference type="FunFam" id="1.20.1720.10:FF:000004">
    <property type="entry name" value="EmrB/QacA family drug resistance transporter"/>
    <property type="match status" value="1"/>
</dbReference>
<keyword evidence="3" id="KW-1003">Cell membrane</keyword>
<dbReference type="Proteomes" id="UP000823937">
    <property type="component" value="Unassembled WGS sequence"/>
</dbReference>
<dbReference type="EMBL" id="DXHX01000126">
    <property type="protein sequence ID" value="HIV75183.1"/>
    <property type="molecule type" value="Genomic_DNA"/>
</dbReference>
<dbReference type="Pfam" id="PF07690">
    <property type="entry name" value="MFS_1"/>
    <property type="match status" value="1"/>
</dbReference>
<proteinExistence type="predicted"/>
<reference evidence="9" key="2">
    <citation type="submission" date="2021-04" db="EMBL/GenBank/DDBJ databases">
        <authorList>
            <person name="Gilroy R."/>
        </authorList>
    </citation>
    <scope>NUCLEOTIDE SEQUENCE</scope>
    <source>
        <strain evidence="9">CHK169-2315</strain>
    </source>
</reference>
<keyword evidence="6 7" id="KW-0472">Membrane</keyword>
<comment type="caution">
    <text evidence="9">The sequence shown here is derived from an EMBL/GenBank/DDBJ whole genome shotgun (WGS) entry which is preliminary data.</text>
</comment>
<feature type="transmembrane region" description="Helical" evidence="7">
    <location>
        <begin position="136"/>
        <end position="155"/>
    </location>
</feature>
<dbReference type="AlphaFoldDB" id="A0A9D1PMC4"/>
<feature type="transmembrane region" description="Helical" evidence="7">
    <location>
        <begin position="44"/>
        <end position="63"/>
    </location>
</feature>
<feature type="transmembrane region" description="Helical" evidence="7">
    <location>
        <begin position="104"/>
        <end position="124"/>
    </location>
</feature>
<evidence type="ECO:0000256" key="7">
    <source>
        <dbReference type="SAM" id="Phobius"/>
    </source>
</evidence>
<evidence type="ECO:0000256" key="6">
    <source>
        <dbReference type="ARBA" id="ARBA00023136"/>
    </source>
</evidence>
<evidence type="ECO:0000313" key="10">
    <source>
        <dbReference type="Proteomes" id="UP000823937"/>
    </source>
</evidence>
<organism evidence="9 10">
    <name type="scientific">Candidatus Pseudogracilibacillus intestinigallinarum</name>
    <dbReference type="NCBI Taxonomy" id="2838742"/>
    <lineage>
        <taxon>Bacteria</taxon>
        <taxon>Bacillati</taxon>
        <taxon>Bacillota</taxon>
        <taxon>Bacilli</taxon>
        <taxon>Bacillales</taxon>
        <taxon>Bacillaceae</taxon>
        <taxon>Pseudogracilibacillus</taxon>
    </lineage>
</organism>
<dbReference type="InterPro" id="IPR011701">
    <property type="entry name" value="MFS"/>
</dbReference>
<dbReference type="PANTHER" id="PTHR23501:SF191">
    <property type="entry name" value="VACUOLAR BASIC AMINO ACID TRANSPORTER 4"/>
    <property type="match status" value="1"/>
</dbReference>
<name>A0A9D1PMC4_9BACI</name>
<accession>A0A9D1PMC4</accession>
<dbReference type="Gene3D" id="1.20.1250.20">
    <property type="entry name" value="MFS general substrate transporter like domains"/>
    <property type="match status" value="1"/>
</dbReference>
<evidence type="ECO:0000256" key="4">
    <source>
        <dbReference type="ARBA" id="ARBA00022692"/>
    </source>
</evidence>
<feature type="transmembrane region" description="Helical" evidence="7">
    <location>
        <begin position="355"/>
        <end position="375"/>
    </location>
</feature>
<dbReference type="InterPro" id="IPR020846">
    <property type="entry name" value="MFS_dom"/>
</dbReference>
<feature type="domain" description="Major facilitator superfamily (MFS) profile" evidence="8">
    <location>
        <begin position="10"/>
        <end position="488"/>
    </location>
</feature>
<feature type="transmembrane region" description="Helical" evidence="7">
    <location>
        <begin position="161"/>
        <end position="182"/>
    </location>
</feature>
<dbReference type="PRINTS" id="PR01036">
    <property type="entry name" value="TCRTETB"/>
</dbReference>
<dbReference type="SUPFAM" id="SSF103473">
    <property type="entry name" value="MFS general substrate transporter"/>
    <property type="match status" value="1"/>
</dbReference>
<dbReference type="PROSITE" id="PS50850">
    <property type="entry name" value="MFS"/>
    <property type="match status" value="1"/>
</dbReference>
<keyword evidence="2" id="KW-0813">Transport</keyword>
<dbReference type="InterPro" id="IPR036259">
    <property type="entry name" value="MFS_trans_sf"/>
</dbReference>
<feature type="transmembrane region" description="Helical" evidence="7">
    <location>
        <begin position="194"/>
        <end position="213"/>
    </location>
</feature>
<evidence type="ECO:0000259" key="8">
    <source>
        <dbReference type="PROSITE" id="PS50850"/>
    </source>
</evidence>
<feature type="transmembrane region" description="Helical" evidence="7">
    <location>
        <begin position="464"/>
        <end position="483"/>
    </location>
</feature>
<feature type="transmembrane region" description="Helical" evidence="7">
    <location>
        <begin position="225"/>
        <end position="243"/>
    </location>
</feature>
<dbReference type="GO" id="GO:0022857">
    <property type="term" value="F:transmembrane transporter activity"/>
    <property type="evidence" value="ECO:0007669"/>
    <property type="project" value="InterPro"/>
</dbReference>
<reference evidence="9" key="1">
    <citation type="journal article" date="2021" name="PeerJ">
        <title>Extensive microbial diversity within the chicken gut microbiome revealed by metagenomics and culture.</title>
        <authorList>
            <person name="Gilroy R."/>
            <person name="Ravi A."/>
            <person name="Getino M."/>
            <person name="Pursley I."/>
            <person name="Horton D.L."/>
            <person name="Alikhan N.F."/>
            <person name="Baker D."/>
            <person name="Gharbi K."/>
            <person name="Hall N."/>
            <person name="Watson M."/>
            <person name="Adriaenssens E.M."/>
            <person name="Foster-Nyarko E."/>
            <person name="Jarju S."/>
            <person name="Secka A."/>
            <person name="Antonio M."/>
            <person name="Oren A."/>
            <person name="Chaudhuri R.R."/>
            <person name="La Ragione R."/>
            <person name="Hildebrand F."/>
            <person name="Pallen M.J."/>
        </authorList>
    </citation>
    <scope>NUCLEOTIDE SEQUENCE</scope>
    <source>
        <strain evidence="9">CHK169-2315</strain>
    </source>
</reference>
<feature type="transmembrane region" description="Helical" evidence="7">
    <location>
        <begin position="295"/>
        <end position="315"/>
    </location>
</feature>
<dbReference type="GO" id="GO:0005886">
    <property type="term" value="C:plasma membrane"/>
    <property type="evidence" value="ECO:0007669"/>
    <property type="project" value="UniProtKB-SubCell"/>
</dbReference>
<evidence type="ECO:0000256" key="5">
    <source>
        <dbReference type="ARBA" id="ARBA00022989"/>
    </source>
</evidence>
<evidence type="ECO:0000256" key="1">
    <source>
        <dbReference type="ARBA" id="ARBA00004651"/>
    </source>
</evidence>
<protein>
    <submittedName>
        <fullName evidence="9">MFS transporter</fullName>
    </submittedName>
</protein>
<dbReference type="CDD" id="cd17502">
    <property type="entry name" value="MFS_Azr1_MDR_like"/>
    <property type="match status" value="1"/>
</dbReference>
<evidence type="ECO:0000256" key="2">
    <source>
        <dbReference type="ARBA" id="ARBA00022448"/>
    </source>
</evidence>
<feature type="transmembrane region" description="Helical" evidence="7">
    <location>
        <begin position="395"/>
        <end position="416"/>
    </location>
</feature>
<feature type="transmembrane region" description="Helical" evidence="7">
    <location>
        <begin position="327"/>
        <end position="349"/>
    </location>
</feature>
<gene>
    <name evidence="9" type="ORF">H9895_08915</name>
</gene>
<keyword evidence="4 7" id="KW-0812">Transmembrane</keyword>
<keyword evidence="5 7" id="KW-1133">Transmembrane helix</keyword>
<feature type="transmembrane region" description="Helical" evidence="7">
    <location>
        <begin position="264"/>
        <end position="283"/>
    </location>
</feature>